<dbReference type="Proteomes" id="UP000006222">
    <property type="component" value="Unassembled WGS sequence"/>
</dbReference>
<organism evidence="1 2">
    <name type="scientific">Rhodopirellula baltica WH47</name>
    <dbReference type="NCBI Taxonomy" id="991778"/>
    <lineage>
        <taxon>Bacteria</taxon>
        <taxon>Pseudomonadati</taxon>
        <taxon>Planctomycetota</taxon>
        <taxon>Planctomycetia</taxon>
        <taxon>Pirellulales</taxon>
        <taxon>Pirellulaceae</taxon>
        <taxon>Rhodopirellula</taxon>
    </lineage>
</organism>
<proteinExistence type="predicted"/>
<reference evidence="1 2" key="1">
    <citation type="journal article" date="2013" name="Mar. Genomics">
        <title>Expression of sulfatases in Rhodopirellula baltica and the diversity of sulfatases in the genus Rhodopirellula.</title>
        <authorList>
            <person name="Wegner C.E."/>
            <person name="Richter-Heitmann T."/>
            <person name="Klindworth A."/>
            <person name="Klockow C."/>
            <person name="Richter M."/>
            <person name="Achstetter T."/>
            <person name="Glockner F.O."/>
            <person name="Harder J."/>
        </authorList>
    </citation>
    <scope>NUCLEOTIDE SEQUENCE [LARGE SCALE GENOMIC DNA]</scope>
    <source>
        <strain evidence="1 2">WH47</strain>
    </source>
</reference>
<evidence type="ECO:0000313" key="2">
    <source>
        <dbReference type="Proteomes" id="UP000006222"/>
    </source>
</evidence>
<sequence>MFYMALVKCRENRLRECVLGRVFASLLAKHRLDCQVEPGLLDSRES</sequence>
<accession>F2AX86</accession>
<comment type="caution">
    <text evidence="1">The sequence shown here is derived from an EMBL/GenBank/DDBJ whole genome shotgun (WGS) entry which is preliminary data.</text>
</comment>
<gene>
    <name evidence="1" type="ORF">RBWH47_05122</name>
</gene>
<dbReference type="AlphaFoldDB" id="F2AX86"/>
<dbReference type="EMBL" id="AFAR01000214">
    <property type="protein sequence ID" value="EGF25712.1"/>
    <property type="molecule type" value="Genomic_DNA"/>
</dbReference>
<name>F2AX86_RHOBT</name>
<protein>
    <submittedName>
        <fullName evidence="1">Uncharacterized protein</fullName>
    </submittedName>
</protein>
<evidence type="ECO:0000313" key="1">
    <source>
        <dbReference type="EMBL" id="EGF25712.1"/>
    </source>
</evidence>